<dbReference type="Proteomes" id="UP000663760">
    <property type="component" value="Chromosome 6"/>
</dbReference>
<accession>A0A7I8KKL9</accession>
<evidence type="ECO:0000256" key="1">
    <source>
        <dbReference type="SAM" id="MobiDB-lite"/>
    </source>
</evidence>
<feature type="region of interest" description="Disordered" evidence="1">
    <location>
        <begin position="18"/>
        <end position="53"/>
    </location>
</feature>
<evidence type="ECO:0000313" key="2">
    <source>
        <dbReference type="EMBL" id="CAA7398337.1"/>
    </source>
</evidence>
<keyword evidence="3" id="KW-1185">Reference proteome</keyword>
<gene>
    <name evidence="2" type="ORF">SI8410_06009002</name>
</gene>
<evidence type="ECO:0000313" key="3">
    <source>
        <dbReference type="Proteomes" id="UP000663760"/>
    </source>
</evidence>
<protein>
    <submittedName>
        <fullName evidence="2">Uncharacterized protein</fullName>
    </submittedName>
</protein>
<dbReference type="EMBL" id="LR746269">
    <property type="protein sequence ID" value="CAA7398337.1"/>
    <property type="molecule type" value="Genomic_DNA"/>
</dbReference>
<organism evidence="2 3">
    <name type="scientific">Spirodela intermedia</name>
    <name type="common">Intermediate duckweed</name>
    <dbReference type="NCBI Taxonomy" id="51605"/>
    <lineage>
        <taxon>Eukaryota</taxon>
        <taxon>Viridiplantae</taxon>
        <taxon>Streptophyta</taxon>
        <taxon>Embryophyta</taxon>
        <taxon>Tracheophyta</taxon>
        <taxon>Spermatophyta</taxon>
        <taxon>Magnoliopsida</taxon>
        <taxon>Liliopsida</taxon>
        <taxon>Araceae</taxon>
        <taxon>Lemnoideae</taxon>
        <taxon>Spirodela</taxon>
    </lineage>
</organism>
<reference evidence="2" key="1">
    <citation type="submission" date="2020-02" db="EMBL/GenBank/DDBJ databases">
        <authorList>
            <person name="Scholz U."/>
            <person name="Mascher M."/>
            <person name="Fiebig A."/>
        </authorList>
    </citation>
    <scope>NUCLEOTIDE SEQUENCE</scope>
</reference>
<sequence>MEATFTGSVKMCDVDIALHFPPSQSGPSRNRDLPPQGDGGRRNKSMVRVFGSA</sequence>
<name>A0A7I8KKL9_SPIIN</name>
<dbReference type="AlphaFoldDB" id="A0A7I8KKL9"/>
<proteinExistence type="predicted"/>